<evidence type="ECO:0000313" key="11">
    <source>
        <dbReference type="Proteomes" id="UP000695000"/>
    </source>
</evidence>
<evidence type="ECO:0000256" key="2">
    <source>
        <dbReference type="ARBA" id="ARBA00004123"/>
    </source>
</evidence>
<evidence type="ECO:0000256" key="1">
    <source>
        <dbReference type="ARBA" id="ARBA00003805"/>
    </source>
</evidence>
<reference evidence="12" key="1">
    <citation type="submission" date="2025-08" db="UniProtKB">
        <authorList>
            <consortium name="RefSeq"/>
        </authorList>
    </citation>
    <scope>IDENTIFICATION</scope>
    <source>
        <tissue evidence="12">Whole Larva</tissue>
    </source>
</reference>
<proteinExistence type="inferred from homology"/>
<sequence>MSRMSSTNINVGILDGRNSSRVLKPPGGGYSQIFGQCENERPKQIRHQNTSEIKDCFMHQETKTEITQETVTKKEELETVNDGNNVVNKIEATTEPVVKDEVPVNDGPVAINDVPLDIKEVAAPIKEGNDDKLENNEINLKQAQRTRVPPGGYSSGFW</sequence>
<evidence type="ECO:0000313" key="12">
    <source>
        <dbReference type="RefSeq" id="XP_017775736.1"/>
    </source>
</evidence>
<evidence type="ECO:0000256" key="6">
    <source>
        <dbReference type="ARBA" id="ARBA00022490"/>
    </source>
</evidence>
<evidence type="ECO:0000256" key="10">
    <source>
        <dbReference type="ARBA" id="ARBA00023242"/>
    </source>
</evidence>
<keyword evidence="7" id="KW-0597">Phosphoprotein</keyword>
<evidence type="ECO:0000256" key="5">
    <source>
        <dbReference type="ARBA" id="ARBA00021471"/>
    </source>
</evidence>
<accession>A0ABM1MMD6</accession>
<gene>
    <name evidence="12" type="primary">LOC108562058</name>
</gene>
<dbReference type="PANTHER" id="PTHR34930">
    <property type="entry name" value="GEO05313P1"/>
    <property type="match status" value="1"/>
</dbReference>
<dbReference type="InterPro" id="IPR033335">
    <property type="entry name" value="JUPITER"/>
</dbReference>
<dbReference type="RefSeq" id="XP_017775736.1">
    <property type="nucleotide sequence ID" value="XM_017920247.1"/>
</dbReference>
<evidence type="ECO:0000256" key="4">
    <source>
        <dbReference type="ARBA" id="ARBA00005344"/>
    </source>
</evidence>
<keyword evidence="8" id="KW-0493">Microtubule</keyword>
<dbReference type="PANTHER" id="PTHR34930:SF2">
    <property type="entry name" value="MICROTUBULE-ASSOCIATED PROTEIN JUPITER"/>
    <property type="match status" value="1"/>
</dbReference>
<name>A0ABM1MMD6_NICVS</name>
<dbReference type="Proteomes" id="UP000695000">
    <property type="component" value="Unplaced"/>
</dbReference>
<keyword evidence="9" id="KW-0206">Cytoskeleton</keyword>
<organism evidence="11 12">
    <name type="scientific">Nicrophorus vespilloides</name>
    <name type="common">Boreal carrion beetle</name>
    <dbReference type="NCBI Taxonomy" id="110193"/>
    <lineage>
        <taxon>Eukaryota</taxon>
        <taxon>Metazoa</taxon>
        <taxon>Ecdysozoa</taxon>
        <taxon>Arthropoda</taxon>
        <taxon>Hexapoda</taxon>
        <taxon>Insecta</taxon>
        <taxon>Pterygota</taxon>
        <taxon>Neoptera</taxon>
        <taxon>Endopterygota</taxon>
        <taxon>Coleoptera</taxon>
        <taxon>Polyphaga</taxon>
        <taxon>Staphyliniformia</taxon>
        <taxon>Silphidae</taxon>
        <taxon>Nicrophorinae</taxon>
        <taxon>Nicrophorus</taxon>
    </lineage>
</organism>
<evidence type="ECO:0000256" key="8">
    <source>
        <dbReference type="ARBA" id="ARBA00022701"/>
    </source>
</evidence>
<keyword evidence="11" id="KW-1185">Reference proteome</keyword>
<comment type="subcellular location">
    <subcellularLocation>
        <location evidence="3">Cytoplasm</location>
        <location evidence="3">Cytoskeleton</location>
        <location evidence="3">Spindle</location>
    </subcellularLocation>
    <subcellularLocation>
        <location evidence="2">Nucleus</location>
    </subcellularLocation>
</comment>
<keyword evidence="10" id="KW-0539">Nucleus</keyword>
<comment type="similarity">
    <text evidence="4">Belongs to the MAP Jupiter family.</text>
</comment>
<dbReference type="GeneID" id="108562058"/>
<comment type="function">
    <text evidence="1">Binds to all microtubule populations.</text>
</comment>
<protein>
    <recommendedName>
        <fullName evidence="5">Microtubule-associated protein Jupiter</fullName>
    </recommendedName>
</protein>
<keyword evidence="6" id="KW-0963">Cytoplasm</keyword>
<evidence type="ECO:0000256" key="3">
    <source>
        <dbReference type="ARBA" id="ARBA00004186"/>
    </source>
</evidence>
<evidence type="ECO:0000256" key="7">
    <source>
        <dbReference type="ARBA" id="ARBA00022553"/>
    </source>
</evidence>
<evidence type="ECO:0000256" key="9">
    <source>
        <dbReference type="ARBA" id="ARBA00023212"/>
    </source>
</evidence>